<dbReference type="Proteomes" id="UP000283269">
    <property type="component" value="Unassembled WGS sequence"/>
</dbReference>
<dbReference type="Pfam" id="PF07690">
    <property type="entry name" value="MFS_1"/>
    <property type="match status" value="1"/>
</dbReference>
<feature type="transmembrane region" description="Helical" evidence="6">
    <location>
        <begin position="486"/>
        <end position="505"/>
    </location>
</feature>
<feature type="transmembrane region" description="Helical" evidence="6">
    <location>
        <begin position="448"/>
        <end position="474"/>
    </location>
</feature>
<keyword evidence="4 6" id="KW-0472">Membrane</keyword>
<evidence type="ECO:0000259" key="7">
    <source>
        <dbReference type="PROSITE" id="PS50850"/>
    </source>
</evidence>
<dbReference type="InterPro" id="IPR020846">
    <property type="entry name" value="MFS_dom"/>
</dbReference>
<keyword evidence="2 6" id="KW-0812">Transmembrane</keyword>
<comment type="caution">
    <text evidence="8">The sequence shown here is derived from an EMBL/GenBank/DDBJ whole genome shotgun (WGS) entry which is preliminary data.</text>
</comment>
<comment type="subcellular location">
    <subcellularLocation>
        <location evidence="1">Membrane</location>
        <topology evidence="1">Multi-pass membrane protein</topology>
    </subcellularLocation>
</comment>
<dbReference type="PANTHER" id="PTHR23502:SF5">
    <property type="entry name" value="QUINIDINE RESISTANCE PROTEIN 3"/>
    <property type="match status" value="1"/>
</dbReference>
<dbReference type="InterPro" id="IPR011701">
    <property type="entry name" value="MFS"/>
</dbReference>
<sequence>MAIKQTNSILQETPIMSTREPTRPPLVKSATVASDALSTTSTVVVPVVPSFDIEHMPVENDPRTWSSLRKNAILFLIAFAAMVAALAANIQNPAVEQMEADLPATPAQFSLSISMFILVQGLMPVIWSSISEVKGRKLVYIISLALFTLGSIIVALSQHIGPIIGFRCLQAAGSSAVMAIGAASLADIFEPEERGRKMGIYYVAPLLGPALGPIFGGILTTVWGWRSIFWFLAILCGTCLITFVFFFRDTFRSERSLTYQNVLKQRLYAAAMNPNVPKVTSASTVGKGCLQANKSDINIDIEKTIIKTEENAQGVIEVPKISLTLRDVNPFKPMYLVLRRPNNVLILLTSGLLYAFGFQLAYATSRRLGESYGYNPLKIGLVTISYGAGSVMGSVLGGRWSDRLLKRIREANNGKSYPEMRLKSTLPGLIMLPILVLGFGWLCDKVQNVAAISFFLFIGGFVYIWIYSSTLAYVVDANVGRSSTAVAANSGFRGIFAFIATEIAVPLQDGVGDGWMYTIWTGILLLNSVIVLLVWMKGTQWRENAEAREKRHAARFESATFSSTRSITPPNW</sequence>
<feature type="transmembrane region" description="Helical" evidence="6">
    <location>
        <begin position="422"/>
        <end position="442"/>
    </location>
</feature>
<dbReference type="GO" id="GO:0005886">
    <property type="term" value="C:plasma membrane"/>
    <property type="evidence" value="ECO:0007669"/>
    <property type="project" value="TreeGrafter"/>
</dbReference>
<evidence type="ECO:0000256" key="3">
    <source>
        <dbReference type="ARBA" id="ARBA00022989"/>
    </source>
</evidence>
<feature type="transmembrane region" description="Helical" evidence="6">
    <location>
        <begin position="139"/>
        <end position="158"/>
    </location>
</feature>
<evidence type="ECO:0000256" key="1">
    <source>
        <dbReference type="ARBA" id="ARBA00004141"/>
    </source>
</evidence>
<dbReference type="Gene3D" id="1.20.1250.20">
    <property type="entry name" value="MFS general substrate transporter like domains"/>
    <property type="match status" value="1"/>
</dbReference>
<evidence type="ECO:0000313" key="9">
    <source>
        <dbReference type="Proteomes" id="UP000283269"/>
    </source>
</evidence>
<accession>A0A409VR56</accession>
<feature type="transmembrane region" description="Helical" evidence="6">
    <location>
        <begin position="517"/>
        <end position="536"/>
    </location>
</feature>
<evidence type="ECO:0000256" key="5">
    <source>
        <dbReference type="SAM" id="MobiDB-lite"/>
    </source>
</evidence>
<feature type="transmembrane region" description="Helical" evidence="6">
    <location>
        <begin position="110"/>
        <end position="127"/>
    </location>
</feature>
<feature type="transmembrane region" description="Helical" evidence="6">
    <location>
        <begin position="383"/>
        <end position="401"/>
    </location>
</feature>
<protein>
    <recommendedName>
        <fullName evidence="7">Major facilitator superfamily (MFS) profile domain-containing protein</fullName>
    </recommendedName>
</protein>
<dbReference type="Gene3D" id="1.20.1720.10">
    <property type="entry name" value="Multidrug resistance protein D"/>
    <property type="match status" value="1"/>
</dbReference>
<feature type="domain" description="Major facilitator superfamily (MFS) profile" evidence="7">
    <location>
        <begin position="73"/>
        <end position="539"/>
    </location>
</feature>
<dbReference type="InterPro" id="IPR036259">
    <property type="entry name" value="MFS_trans_sf"/>
</dbReference>
<evidence type="ECO:0000256" key="4">
    <source>
        <dbReference type="ARBA" id="ARBA00023136"/>
    </source>
</evidence>
<feature type="transmembrane region" description="Helical" evidence="6">
    <location>
        <begin position="72"/>
        <end position="90"/>
    </location>
</feature>
<dbReference type="SUPFAM" id="SSF103473">
    <property type="entry name" value="MFS general substrate transporter"/>
    <property type="match status" value="1"/>
</dbReference>
<feature type="transmembrane region" description="Helical" evidence="6">
    <location>
        <begin position="228"/>
        <end position="247"/>
    </location>
</feature>
<keyword evidence="9" id="KW-1185">Reference proteome</keyword>
<reference evidence="8 9" key="1">
    <citation type="journal article" date="2018" name="Evol. Lett.">
        <title>Horizontal gene cluster transfer increased hallucinogenic mushroom diversity.</title>
        <authorList>
            <person name="Reynolds H.T."/>
            <person name="Vijayakumar V."/>
            <person name="Gluck-Thaler E."/>
            <person name="Korotkin H.B."/>
            <person name="Matheny P.B."/>
            <person name="Slot J.C."/>
        </authorList>
    </citation>
    <scope>NUCLEOTIDE SEQUENCE [LARGE SCALE GENOMIC DNA]</scope>
    <source>
        <strain evidence="8 9">2631</strain>
    </source>
</reference>
<dbReference type="STRING" id="93625.A0A409VR56"/>
<feature type="region of interest" description="Disordered" evidence="5">
    <location>
        <begin position="1"/>
        <end position="24"/>
    </location>
</feature>
<feature type="transmembrane region" description="Helical" evidence="6">
    <location>
        <begin position="200"/>
        <end position="222"/>
    </location>
</feature>
<dbReference type="GO" id="GO:0022857">
    <property type="term" value="F:transmembrane transporter activity"/>
    <property type="evidence" value="ECO:0007669"/>
    <property type="project" value="InterPro"/>
</dbReference>
<evidence type="ECO:0000256" key="6">
    <source>
        <dbReference type="SAM" id="Phobius"/>
    </source>
</evidence>
<evidence type="ECO:0000256" key="2">
    <source>
        <dbReference type="ARBA" id="ARBA00022692"/>
    </source>
</evidence>
<proteinExistence type="predicted"/>
<keyword evidence="3 6" id="KW-1133">Transmembrane helix</keyword>
<feature type="compositionally biased region" description="Polar residues" evidence="5">
    <location>
        <begin position="1"/>
        <end position="16"/>
    </location>
</feature>
<dbReference type="PANTHER" id="PTHR23502">
    <property type="entry name" value="MAJOR FACILITATOR SUPERFAMILY"/>
    <property type="match status" value="1"/>
</dbReference>
<name>A0A409VR56_PSICY</name>
<dbReference type="EMBL" id="NHYD01003950">
    <property type="protein sequence ID" value="PPQ68752.1"/>
    <property type="molecule type" value="Genomic_DNA"/>
</dbReference>
<dbReference type="InParanoid" id="A0A409VR56"/>
<organism evidence="8 9">
    <name type="scientific">Psilocybe cyanescens</name>
    <dbReference type="NCBI Taxonomy" id="93625"/>
    <lineage>
        <taxon>Eukaryota</taxon>
        <taxon>Fungi</taxon>
        <taxon>Dikarya</taxon>
        <taxon>Basidiomycota</taxon>
        <taxon>Agaricomycotina</taxon>
        <taxon>Agaricomycetes</taxon>
        <taxon>Agaricomycetidae</taxon>
        <taxon>Agaricales</taxon>
        <taxon>Agaricineae</taxon>
        <taxon>Strophariaceae</taxon>
        <taxon>Psilocybe</taxon>
    </lineage>
</organism>
<dbReference type="PROSITE" id="PS50850">
    <property type="entry name" value="MFS"/>
    <property type="match status" value="1"/>
</dbReference>
<gene>
    <name evidence="8" type="ORF">CVT25_012846</name>
</gene>
<dbReference type="AlphaFoldDB" id="A0A409VR56"/>
<evidence type="ECO:0000313" key="8">
    <source>
        <dbReference type="EMBL" id="PPQ68752.1"/>
    </source>
</evidence>
<feature type="transmembrane region" description="Helical" evidence="6">
    <location>
        <begin position="164"/>
        <end position="188"/>
    </location>
</feature>
<feature type="transmembrane region" description="Helical" evidence="6">
    <location>
        <begin position="344"/>
        <end position="363"/>
    </location>
</feature>
<dbReference type="OrthoDB" id="2585655at2759"/>